<dbReference type="CDD" id="cd00067">
    <property type="entry name" value="GAL4"/>
    <property type="match status" value="1"/>
</dbReference>
<dbReference type="GO" id="GO:0005634">
    <property type="term" value="C:nucleus"/>
    <property type="evidence" value="ECO:0007669"/>
    <property type="project" value="UniProtKB-SubCell"/>
</dbReference>
<dbReference type="InterPro" id="IPR021858">
    <property type="entry name" value="Fun_TF"/>
</dbReference>
<evidence type="ECO:0000313" key="5">
    <source>
        <dbReference type="EMBL" id="RDW83428.1"/>
    </source>
</evidence>
<sequence length="657" mass="72035">MLQLAVTYFFGLEPKPMSKQKHIELGQRPPKLQYSTRLLILLAVSPPERIPVSNGVSLNSFLPTSSTNPGLDLRYCPPISRLALAPPATGAQPSLLTVPAGSAMANGKKKIKRTKTFTGCWTCRSRKVKCGQEKPACLRCRNALLPCEGYQAALTWPDSERTKGVQRMAVLDHSSGRHLHAMSRGALWSALTALDSVPLETSLSIGLFGVFPMSRNSPVGTETEPMKVCSTSTHLCSSNISTEEPGENENAIFKSSSINQELTRIESHPFKTQKLKNSKEYAGSSSIIRSREGRQLMHYWITYLSPLMLPVPSDENPFQTLMIPLALSAAEPTQDSAGPSTLLYSLYAVAAISQENRRSGQTKQHGVLSAKYLQFSFQYLRRSLSEPNPDHPEAILSAIIMLLITSIFNEQATDWRVHLRGAFTWLKAVAKSSWKQTRNASIIYEIFLSIEALRPAQPALALELEPWNLGPHSADTDTAREPYQPMTSVFGITQPSPASSDSTASSRAEDPAQRPAANAWLGTDGARASGASACLHRPRGDVPVLQPCAPRVAVGECATPSPAGYQLLDEIMRLEAGQNVSGLLWPAFITGCEADEAYSRGRIEAYFDDREALGIGNVMEARTVIREVWQRRDKVNGLVDVKWHEVMVDLGINILLS</sequence>
<dbReference type="Proteomes" id="UP000256328">
    <property type="component" value="Unassembled WGS sequence"/>
</dbReference>
<dbReference type="AlphaFoldDB" id="A0A3D8SCD6"/>
<reference evidence="5 6" key="1">
    <citation type="journal article" date="2018" name="IMA Fungus">
        <title>IMA Genome-F 9: Draft genome sequence of Annulohypoxylon stygium, Aspergillus mulundensis, Berkeleyomyces basicola (syn. Thielaviopsis basicola), Ceratocystis smalleyi, two Cercospora beticola strains, Coleophoma cylindrospora, Fusarium fracticaudum, Phialophora cf. hyalina, and Morchella septimelata.</title>
        <authorList>
            <person name="Wingfield B.D."/>
            <person name="Bills G.F."/>
            <person name="Dong Y."/>
            <person name="Huang W."/>
            <person name="Nel W.J."/>
            <person name="Swalarsk-Parry B.S."/>
            <person name="Vaghefi N."/>
            <person name="Wilken P.M."/>
            <person name="An Z."/>
            <person name="de Beer Z.W."/>
            <person name="De Vos L."/>
            <person name="Chen L."/>
            <person name="Duong T.A."/>
            <person name="Gao Y."/>
            <person name="Hammerbacher A."/>
            <person name="Kikkert J.R."/>
            <person name="Li Y."/>
            <person name="Li H."/>
            <person name="Li K."/>
            <person name="Li Q."/>
            <person name="Liu X."/>
            <person name="Ma X."/>
            <person name="Naidoo K."/>
            <person name="Pethybridge S.J."/>
            <person name="Sun J."/>
            <person name="Steenkamp E.T."/>
            <person name="van der Nest M.A."/>
            <person name="van Wyk S."/>
            <person name="Wingfield M.J."/>
            <person name="Xiong C."/>
            <person name="Yue Q."/>
            <person name="Zhang X."/>
        </authorList>
    </citation>
    <scope>NUCLEOTIDE SEQUENCE [LARGE SCALE GENOMIC DNA]</scope>
    <source>
        <strain evidence="5 6">BP5796</strain>
    </source>
</reference>
<dbReference type="InterPro" id="IPR001138">
    <property type="entry name" value="Zn2Cys6_DnaBD"/>
</dbReference>
<dbReference type="PANTHER" id="PTHR37534:SF49">
    <property type="entry name" value="LYSINE BIOSYNTHESIS REGULATORY PROTEIN LYS14"/>
    <property type="match status" value="1"/>
</dbReference>
<evidence type="ECO:0000259" key="4">
    <source>
        <dbReference type="PROSITE" id="PS50048"/>
    </source>
</evidence>
<dbReference type="PANTHER" id="PTHR37534">
    <property type="entry name" value="TRANSCRIPTIONAL ACTIVATOR PROTEIN UGA3"/>
    <property type="match status" value="1"/>
</dbReference>
<dbReference type="Pfam" id="PF11951">
    <property type="entry name" value="Fungal_trans_2"/>
    <property type="match status" value="2"/>
</dbReference>
<protein>
    <recommendedName>
        <fullName evidence="4">Zn(2)-C6 fungal-type domain-containing protein</fullName>
    </recommendedName>
</protein>
<dbReference type="OrthoDB" id="3477330at2759"/>
<keyword evidence="2" id="KW-0539">Nucleus</keyword>
<accession>A0A3D8SCD6</accession>
<dbReference type="Gene3D" id="4.10.240.10">
    <property type="entry name" value="Zn(2)-C6 fungal-type DNA-binding domain"/>
    <property type="match status" value="1"/>
</dbReference>
<dbReference type="PROSITE" id="PS50048">
    <property type="entry name" value="ZN2_CY6_FUNGAL_2"/>
    <property type="match status" value="1"/>
</dbReference>
<evidence type="ECO:0000313" key="6">
    <source>
        <dbReference type="Proteomes" id="UP000256328"/>
    </source>
</evidence>
<dbReference type="InterPro" id="IPR036864">
    <property type="entry name" value="Zn2-C6_fun-type_DNA-bd_sf"/>
</dbReference>
<dbReference type="GO" id="GO:0045944">
    <property type="term" value="P:positive regulation of transcription by RNA polymerase II"/>
    <property type="evidence" value="ECO:0007669"/>
    <property type="project" value="TreeGrafter"/>
</dbReference>
<evidence type="ECO:0000256" key="3">
    <source>
        <dbReference type="SAM" id="MobiDB-lite"/>
    </source>
</evidence>
<comment type="subcellular location">
    <subcellularLocation>
        <location evidence="1">Nucleus</location>
    </subcellularLocation>
</comment>
<dbReference type="GO" id="GO:0008270">
    <property type="term" value="F:zinc ion binding"/>
    <property type="evidence" value="ECO:0007669"/>
    <property type="project" value="InterPro"/>
</dbReference>
<dbReference type="PROSITE" id="PS00463">
    <property type="entry name" value="ZN2_CY6_FUNGAL_1"/>
    <property type="match status" value="1"/>
</dbReference>
<name>A0A3D8SCD6_9HELO</name>
<feature type="compositionally biased region" description="Low complexity" evidence="3">
    <location>
        <begin position="495"/>
        <end position="506"/>
    </location>
</feature>
<comment type="caution">
    <text evidence="5">The sequence shown here is derived from an EMBL/GenBank/DDBJ whole genome shotgun (WGS) entry which is preliminary data.</text>
</comment>
<feature type="domain" description="Zn(2)-C6 fungal-type" evidence="4">
    <location>
        <begin position="119"/>
        <end position="147"/>
    </location>
</feature>
<evidence type="ECO:0000256" key="2">
    <source>
        <dbReference type="ARBA" id="ARBA00023242"/>
    </source>
</evidence>
<dbReference type="GO" id="GO:0000976">
    <property type="term" value="F:transcription cis-regulatory region binding"/>
    <property type="evidence" value="ECO:0007669"/>
    <property type="project" value="TreeGrafter"/>
</dbReference>
<dbReference type="SUPFAM" id="SSF57701">
    <property type="entry name" value="Zn2/Cys6 DNA-binding domain"/>
    <property type="match status" value="1"/>
</dbReference>
<gene>
    <name evidence="5" type="ORF">BP5796_04919</name>
</gene>
<organism evidence="5 6">
    <name type="scientific">Coleophoma crateriformis</name>
    <dbReference type="NCBI Taxonomy" id="565419"/>
    <lineage>
        <taxon>Eukaryota</taxon>
        <taxon>Fungi</taxon>
        <taxon>Dikarya</taxon>
        <taxon>Ascomycota</taxon>
        <taxon>Pezizomycotina</taxon>
        <taxon>Leotiomycetes</taxon>
        <taxon>Helotiales</taxon>
        <taxon>Dermateaceae</taxon>
        <taxon>Coleophoma</taxon>
    </lineage>
</organism>
<keyword evidence="6" id="KW-1185">Reference proteome</keyword>
<dbReference type="SMART" id="SM00066">
    <property type="entry name" value="GAL4"/>
    <property type="match status" value="1"/>
</dbReference>
<dbReference type="Pfam" id="PF00172">
    <property type="entry name" value="Zn_clus"/>
    <property type="match status" value="1"/>
</dbReference>
<evidence type="ECO:0000256" key="1">
    <source>
        <dbReference type="ARBA" id="ARBA00004123"/>
    </source>
</evidence>
<proteinExistence type="predicted"/>
<feature type="region of interest" description="Disordered" evidence="3">
    <location>
        <begin position="489"/>
        <end position="514"/>
    </location>
</feature>
<dbReference type="GO" id="GO:0000981">
    <property type="term" value="F:DNA-binding transcription factor activity, RNA polymerase II-specific"/>
    <property type="evidence" value="ECO:0007669"/>
    <property type="project" value="InterPro"/>
</dbReference>
<dbReference type="EMBL" id="PDLN01000006">
    <property type="protein sequence ID" value="RDW83428.1"/>
    <property type="molecule type" value="Genomic_DNA"/>
</dbReference>